<sequence length="224" mass="25998">MGSDHYPIWIEVKAKATEQKKRMTSAVDWDLFRSCFEACDKNTPFLEKLSSASAEATRNIEVDKHLLHLWDTRAVLHQVYIQMGKQHVDLLKVRNKTAQVRRYAKELDREQWRDHCNSFDERTRTRKLWSTSKGMSGRRKMCNTVRNVMLALRVRSECTFVPQLDLPPDAKIYQRMVPTSDADIESAFNMQELIMALHSVNAKSAPGKDGFTWQLLRNLSEPGK</sequence>
<dbReference type="Proteomes" id="UP000821865">
    <property type="component" value="Chromosome 3"/>
</dbReference>
<accession>A0ACB8D557</accession>
<keyword evidence="2" id="KW-1185">Reference proteome</keyword>
<reference evidence="1" key="1">
    <citation type="submission" date="2020-05" db="EMBL/GenBank/DDBJ databases">
        <title>Large-scale comparative analyses of tick genomes elucidate their genetic diversity and vector capacities.</title>
        <authorList>
            <person name="Jia N."/>
            <person name="Wang J."/>
            <person name="Shi W."/>
            <person name="Du L."/>
            <person name="Sun Y."/>
            <person name="Zhan W."/>
            <person name="Jiang J."/>
            <person name="Wang Q."/>
            <person name="Zhang B."/>
            <person name="Ji P."/>
            <person name="Sakyi L.B."/>
            <person name="Cui X."/>
            <person name="Yuan T."/>
            <person name="Jiang B."/>
            <person name="Yang W."/>
            <person name="Lam T.T.-Y."/>
            <person name="Chang Q."/>
            <person name="Ding S."/>
            <person name="Wang X."/>
            <person name="Zhu J."/>
            <person name="Ruan X."/>
            <person name="Zhao L."/>
            <person name="Wei J."/>
            <person name="Que T."/>
            <person name="Du C."/>
            <person name="Cheng J."/>
            <person name="Dai P."/>
            <person name="Han X."/>
            <person name="Huang E."/>
            <person name="Gao Y."/>
            <person name="Liu J."/>
            <person name="Shao H."/>
            <person name="Ye R."/>
            <person name="Li L."/>
            <person name="Wei W."/>
            <person name="Wang X."/>
            <person name="Wang C."/>
            <person name="Yang T."/>
            <person name="Huo Q."/>
            <person name="Li W."/>
            <person name="Guo W."/>
            <person name="Chen H."/>
            <person name="Zhou L."/>
            <person name="Ni X."/>
            <person name="Tian J."/>
            <person name="Zhou Y."/>
            <person name="Sheng Y."/>
            <person name="Liu T."/>
            <person name="Pan Y."/>
            <person name="Xia L."/>
            <person name="Li J."/>
            <person name="Zhao F."/>
            <person name="Cao W."/>
        </authorList>
    </citation>
    <scope>NUCLEOTIDE SEQUENCE</scope>
    <source>
        <strain evidence="1">Dsil-2018</strain>
    </source>
</reference>
<protein>
    <submittedName>
        <fullName evidence="1">Uncharacterized protein</fullName>
    </submittedName>
</protein>
<gene>
    <name evidence="1" type="ORF">HPB49_011460</name>
</gene>
<dbReference type="EMBL" id="CM023472">
    <property type="protein sequence ID" value="KAH7959491.1"/>
    <property type="molecule type" value="Genomic_DNA"/>
</dbReference>
<proteinExistence type="predicted"/>
<evidence type="ECO:0000313" key="2">
    <source>
        <dbReference type="Proteomes" id="UP000821865"/>
    </source>
</evidence>
<evidence type="ECO:0000313" key="1">
    <source>
        <dbReference type="EMBL" id="KAH7959491.1"/>
    </source>
</evidence>
<organism evidence="1 2">
    <name type="scientific">Dermacentor silvarum</name>
    <name type="common">Tick</name>
    <dbReference type="NCBI Taxonomy" id="543639"/>
    <lineage>
        <taxon>Eukaryota</taxon>
        <taxon>Metazoa</taxon>
        <taxon>Ecdysozoa</taxon>
        <taxon>Arthropoda</taxon>
        <taxon>Chelicerata</taxon>
        <taxon>Arachnida</taxon>
        <taxon>Acari</taxon>
        <taxon>Parasitiformes</taxon>
        <taxon>Ixodida</taxon>
        <taxon>Ixodoidea</taxon>
        <taxon>Ixodidae</taxon>
        <taxon>Rhipicephalinae</taxon>
        <taxon>Dermacentor</taxon>
    </lineage>
</organism>
<comment type="caution">
    <text evidence="1">The sequence shown here is derived from an EMBL/GenBank/DDBJ whole genome shotgun (WGS) entry which is preliminary data.</text>
</comment>
<name>A0ACB8D557_DERSI</name>